<accession>A0ABN9Y828</accession>
<evidence type="ECO:0000313" key="2">
    <source>
        <dbReference type="Proteomes" id="UP001189429"/>
    </source>
</evidence>
<dbReference type="EMBL" id="CAUYUJ010022074">
    <property type="protein sequence ID" value="CAK0908778.1"/>
    <property type="molecule type" value="Genomic_DNA"/>
</dbReference>
<reference evidence="1" key="1">
    <citation type="submission" date="2023-10" db="EMBL/GenBank/DDBJ databases">
        <authorList>
            <person name="Chen Y."/>
            <person name="Shah S."/>
            <person name="Dougan E. K."/>
            <person name="Thang M."/>
            <person name="Chan C."/>
        </authorList>
    </citation>
    <scope>NUCLEOTIDE SEQUENCE [LARGE SCALE GENOMIC DNA]</scope>
</reference>
<proteinExistence type="predicted"/>
<protein>
    <submittedName>
        <fullName evidence="1">Uncharacterized protein</fullName>
    </submittedName>
</protein>
<comment type="caution">
    <text evidence="1">The sequence shown here is derived from an EMBL/GenBank/DDBJ whole genome shotgun (WGS) entry which is preliminary data.</text>
</comment>
<dbReference type="Proteomes" id="UP001189429">
    <property type="component" value="Unassembled WGS sequence"/>
</dbReference>
<feature type="non-terminal residue" evidence="1">
    <location>
        <position position="1"/>
    </location>
</feature>
<organism evidence="1 2">
    <name type="scientific">Prorocentrum cordatum</name>
    <dbReference type="NCBI Taxonomy" id="2364126"/>
    <lineage>
        <taxon>Eukaryota</taxon>
        <taxon>Sar</taxon>
        <taxon>Alveolata</taxon>
        <taxon>Dinophyceae</taxon>
        <taxon>Prorocentrales</taxon>
        <taxon>Prorocentraceae</taxon>
        <taxon>Prorocentrum</taxon>
    </lineage>
</organism>
<sequence length="117" mass="12298">LVFLPEVSGGWTEWCDPGGKARVVGGECYVEQCSGWKVIEPDAAGAWVGSVKQLTEDRGAGVRLDPTGPSPCRCRPAGSGSVLSFRRCEKGPLRLHGVGVQRGSASAIRFRLQSGAA</sequence>
<name>A0ABN9Y828_9DINO</name>
<gene>
    <name evidence="1" type="ORF">PCOR1329_LOCUS83375</name>
</gene>
<evidence type="ECO:0000313" key="1">
    <source>
        <dbReference type="EMBL" id="CAK0908778.1"/>
    </source>
</evidence>
<keyword evidence="2" id="KW-1185">Reference proteome</keyword>